<gene>
    <name evidence="1" type="ORF">VFPPC_09424</name>
</gene>
<accession>A0A179F7Z7</accession>
<protein>
    <submittedName>
        <fullName evidence="1">Alpha-L-fucosidase</fullName>
    </submittedName>
</protein>
<name>A0A179F7Z7_METCM</name>
<reference evidence="1 2" key="1">
    <citation type="journal article" date="2016" name="PLoS Pathog.">
        <title>Biosynthesis of antibiotic leucinostatins in bio-control fungus Purpureocillium lilacinum and their inhibition on phytophthora revealed by genome mining.</title>
        <authorList>
            <person name="Wang G."/>
            <person name="Liu Z."/>
            <person name="Lin R."/>
            <person name="Li E."/>
            <person name="Mao Z."/>
            <person name="Ling J."/>
            <person name="Yang Y."/>
            <person name="Yin W.B."/>
            <person name="Xie B."/>
        </authorList>
    </citation>
    <scope>NUCLEOTIDE SEQUENCE [LARGE SCALE GENOMIC DNA]</scope>
    <source>
        <strain evidence="1">170</strain>
    </source>
</reference>
<dbReference type="GeneID" id="28851955"/>
<evidence type="ECO:0000313" key="2">
    <source>
        <dbReference type="Proteomes" id="UP000078397"/>
    </source>
</evidence>
<dbReference type="InterPro" id="IPR011009">
    <property type="entry name" value="Kinase-like_dom_sf"/>
</dbReference>
<comment type="caution">
    <text evidence="1">The sequence shown here is derived from an EMBL/GenBank/DDBJ whole genome shotgun (WGS) entry which is preliminary data.</text>
</comment>
<dbReference type="SUPFAM" id="SSF56112">
    <property type="entry name" value="Protein kinase-like (PK-like)"/>
    <property type="match status" value="1"/>
</dbReference>
<proteinExistence type="predicted"/>
<dbReference type="EMBL" id="LSBJ02000007">
    <property type="protein sequence ID" value="OAQ61605.1"/>
    <property type="molecule type" value="Genomic_DNA"/>
</dbReference>
<dbReference type="Proteomes" id="UP000078397">
    <property type="component" value="Unassembled WGS sequence"/>
</dbReference>
<evidence type="ECO:0000313" key="1">
    <source>
        <dbReference type="EMBL" id="OAQ61605.1"/>
    </source>
</evidence>
<keyword evidence="2" id="KW-1185">Reference proteome</keyword>
<dbReference type="KEGG" id="pchm:VFPPC_09424"/>
<dbReference type="AlphaFoldDB" id="A0A179F7Z7"/>
<sequence length="356" mass="41352">MEPNRIWHHPEVVIHSNWTAPRERSIAKGYDVANRRWYALKVEAEIKDRAWLASTLTTYITKHYSEYGEPPPWNTIHLNAQRNLVSFQRRPYEEISWSLQNSFQYVYQRDHKMRTMPFSDLRDLTYINRSTDRCTWDNRDCVFKRIDFDFDVEGVQNEIQIHETLSRYITKHFFPTYHYFRIIASEQIEDYMGRHFCLVPILAVVTATEQPWKDGCVAGILMPYVGEDLETLVQKDKAGLPLSIGHLLAFVRAVQELAKSGVQHGEITYWHTLFQPPGQCCRPGRLMLTNNGSLAPEHYDDSRALGELLLWCLQNAPGLRKNRGTKALVVAAASALFNGNFEDAIKCLSLKNEMVW</sequence>
<dbReference type="OrthoDB" id="5221171at2759"/>
<dbReference type="RefSeq" id="XP_018139309.1">
    <property type="nucleotide sequence ID" value="XM_018287961.1"/>
</dbReference>
<organism evidence="1 2">
    <name type="scientific">Pochonia chlamydosporia 170</name>
    <dbReference type="NCBI Taxonomy" id="1380566"/>
    <lineage>
        <taxon>Eukaryota</taxon>
        <taxon>Fungi</taxon>
        <taxon>Dikarya</taxon>
        <taxon>Ascomycota</taxon>
        <taxon>Pezizomycotina</taxon>
        <taxon>Sordariomycetes</taxon>
        <taxon>Hypocreomycetidae</taxon>
        <taxon>Hypocreales</taxon>
        <taxon>Clavicipitaceae</taxon>
        <taxon>Pochonia</taxon>
    </lineage>
</organism>